<evidence type="ECO:0000256" key="1">
    <source>
        <dbReference type="ARBA" id="ARBA00023125"/>
    </source>
</evidence>
<proteinExistence type="predicted"/>
<dbReference type="Pfam" id="PF13560">
    <property type="entry name" value="HTH_31"/>
    <property type="match status" value="1"/>
</dbReference>
<dbReference type="EMBL" id="JAAGKO020000001">
    <property type="protein sequence ID" value="MDI5961420.1"/>
    <property type="molecule type" value="Genomic_DNA"/>
</dbReference>
<dbReference type="SUPFAM" id="SSF47413">
    <property type="entry name" value="lambda repressor-like DNA-binding domains"/>
    <property type="match status" value="1"/>
</dbReference>
<dbReference type="PROSITE" id="PS50943">
    <property type="entry name" value="HTH_CROC1"/>
    <property type="match status" value="1"/>
</dbReference>
<gene>
    <name evidence="3" type="ORF">POF43_001540</name>
</gene>
<evidence type="ECO:0000313" key="4">
    <source>
        <dbReference type="Proteomes" id="UP001156398"/>
    </source>
</evidence>
<protein>
    <submittedName>
        <fullName evidence="3">Helix-turn-helix transcriptional regulator</fullName>
    </submittedName>
</protein>
<dbReference type="CDD" id="cd00093">
    <property type="entry name" value="HTH_XRE"/>
    <property type="match status" value="1"/>
</dbReference>
<evidence type="ECO:0000259" key="2">
    <source>
        <dbReference type="PROSITE" id="PS50943"/>
    </source>
</evidence>
<dbReference type="PANTHER" id="PTHR46797:SF1">
    <property type="entry name" value="METHYLPHOSPHONATE SYNTHASE"/>
    <property type="match status" value="1"/>
</dbReference>
<keyword evidence="4" id="KW-1185">Reference proteome</keyword>
<dbReference type="SUPFAM" id="SSF48452">
    <property type="entry name" value="TPR-like"/>
    <property type="match status" value="1"/>
</dbReference>
<comment type="caution">
    <text evidence="3">The sequence shown here is derived from an EMBL/GenBank/DDBJ whole genome shotgun (WGS) entry which is preliminary data.</text>
</comment>
<evidence type="ECO:0000313" key="3">
    <source>
        <dbReference type="EMBL" id="MDI5961420.1"/>
    </source>
</evidence>
<keyword evidence="1" id="KW-0238">DNA-binding</keyword>
<dbReference type="Gene3D" id="1.25.40.10">
    <property type="entry name" value="Tetratricopeptide repeat domain"/>
    <property type="match status" value="1"/>
</dbReference>
<dbReference type="InterPro" id="IPR011990">
    <property type="entry name" value="TPR-like_helical_dom_sf"/>
</dbReference>
<dbReference type="RefSeq" id="WP_271325018.1">
    <property type="nucleotide sequence ID" value="NZ_JAAGKO020000001.1"/>
</dbReference>
<dbReference type="InterPro" id="IPR050807">
    <property type="entry name" value="TransReg_Diox_bact_type"/>
</dbReference>
<reference evidence="3 4" key="1">
    <citation type="submission" date="2023-05" db="EMBL/GenBank/DDBJ databases">
        <title>Streptantibioticus silvisoli sp. nov., acidotolerant actinomycetes 1 from pine litter.</title>
        <authorList>
            <person name="Swiecimska M."/>
            <person name="Golinska P."/>
            <person name="Sangal V."/>
            <person name="Wachnowicz B."/>
            <person name="Goodfellow M."/>
        </authorList>
    </citation>
    <scope>NUCLEOTIDE SEQUENCE [LARGE SCALE GENOMIC DNA]</scope>
    <source>
        <strain evidence="3 4">SL54</strain>
    </source>
</reference>
<sequence>MTEPSVGDRTARNWTQPAFGARLKQLRIERGLSQGALAGDGMSAGYLSRLERGQRQPTPRAVAHLTARLGVPASVFDETVPTSQQHLQQLLATATGASELNGLETALTEAVESADVASPELRWQALWLLAEHAGRHGDTATELRHLRELCAVADSIGAPGLRSRAKSRLARCHRSLGEAEQALRYAADAAAIAREHHLPETELLPILLVLASAEAELGRLPEASALVQEILPLTERVPAALAAQALWASATVRGRQGDHTGAQSLLATALERLDSRDDLSLWMRLRLTVASLHLQSKPPRTAEAAAHLAQAEPALRLIGTELHRQQFLTLKAHLAFAEGAIDQARELCAEIDALDLRLTFRDRHRYAVLSSRVQILDGHVDEGVRRLRQLAQQAEDTFNMDLAAETWRLTAEALAPRS</sequence>
<dbReference type="InterPro" id="IPR010982">
    <property type="entry name" value="Lambda_DNA-bd_dom_sf"/>
</dbReference>
<dbReference type="Proteomes" id="UP001156398">
    <property type="component" value="Unassembled WGS sequence"/>
</dbReference>
<dbReference type="SMART" id="SM00530">
    <property type="entry name" value="HTH_XRE"/>
    <property type="match status" value="1"/>
</dbReference>
<dbReference type="Gene3D" id="1.10.260.40">
    <property type="entry name" value="lambda repressor-like DNA-binding domains"/>
    <property type="match status" value="1"/>
</dbReference>
<feature type="domain" description="HTH cro/C1-type" evidence="2">
    <location>
        <begin position="23"/>
        <end position="76"/>
    </location>
</feature>
<name>A0ABT6VTC3_9ACTN</name>
<accession>A0ABT6VTC3</accession>
<dbReference type="InterPro" id="IPR001387">
    <property type="entry name" value="Cro/C1-type_HTH"/>
</dbReference>
<organism evidence="3 4">
    <name type="scientific">Streptantibioticus silvisoli</name>
    <dbReference type="NCBI Taxonomy" id="2705255"/>
    <lineage>
        <taxon>Bacteria</taxon>
        <taxon>Bacillati</taxon>
        <taxon>Actinomycetota</taxon>
        <taxon>Actinomycetes</taxon>
        <taxon>Kitasatosporales</taxon>
        <taxon>Streptomycetaceae</taxon>
        <taxon>Streptantibioticus</taxon>
    </lineage>
</organism>
<dbReference type="PANTHER" id="PTHR46797">
    <property type="entry name" value="HTH-TYPE TRANSCRIPTIONAL REGULATOR"/>
    <property type="match status" value="1"/>
</dbReference>